<keyword evidence="8" id="KW-1185">Reference proteome</keyword>
<evidence type="ECO:0000256" key="2">
    <source>
        <dbReference type="ARBA" id="ARBA00010441"/>
    </source>
</evidence>
<keyword evidence="6" id="KW-1133">Transmembrane helix</keyword>
<comment type="similarity">
    <text evidence="2 5">Belongs to the CDP-alcohol phosphatidyltransferase class-I family.</text>
</comment>
<feature type="transmembrane region" description="Helical" evidence="6">
    <location>
        <begin position="288"/>
        <end position="307"/>
    </location>
</feature>
<dbReference type="AlphaFoldDB" id="A0AAD1XF23"/>
<dbReference type="InterPro" id="IPR014472">
    <property type="entry name" value="CHOPT"/>
</dbReference>
<comment type="subcellular location">
    <subcellularLocation>
        <location evidence="1">Membrane</location>
    </subcellularLocation>
</comment>
<feature type="transmembrane region" description="Helical" evidence="6">
    <location>
        <begin position="348"/>
        <end position="365"/>
    </location>
</feature>
<comment type="caution">
    <text evidence="7">The sequence shown here is derived from an EMBL/GenBank/DDBJ whole genome shotgun (WGS) entry which is preliminary data.</text>
</comment>
<name>A0AAD1XF23_EUPCR</name>
<sequence>MENYVTGKFITEDGLKNIKNHKYKSGGYSMLDNVMNPFWELVVKLMPMTLAPNMITLLGVIINFALYFAMFYFDRSLTAEVPSWTYFGFGIGLFVYQTLDAIDGKQARRTGSSSPLGQLFDHGCDCLSTTLVALALVHTLKLGVTWQSKLLIGSLWLPFYLAQLLEYHVGLVRTNVGVIGVTEGQLAQCAVMAVAGFTKGEVFEITFVSFLPVLEGVIPAWLNICHAIVGFTVISSIVFAGYLVIEMVVQKETIKGKLYALWGMNPIILMLINLYLIDENDPFVSKNAAVVILVVSVIFTLVTTKVIISSMALMHVRSFQLEPFLFAGYYYFHYLGPNSFPEAKAAEYAYYCLIATFVISIILYFRFVRVCITQITAHLGIYCFSIKKRKED</sequence>
<evidence type="ECO:0000256" key="3">
    <source>
        <dbReference type="ARBA" id="ARBA00022679"/>
    </source>
</evidence>
<dbReference type="Gene3D" id="1.20.120.1760">
    <property type="match status" value="1"/>
</dbReference>
<evidence type="ECO:0000256" key="6">
    <source>
        <dbReference type="SAM" id="Phobius"/>
    </source>
</evidence>
<dbReference type="PANTHER" id="PTHR10414">
    <property type="entry name" value="ETHANOLAMINEPHOSPHOTRANSFERASE"/>
    <property type="match status" value="1"/>
</dbReference>
<accession>A0AAD1XF23</accession>
<dbReference type="GO" id="GO:0008654">
    <property type="term" value="P:phospholipid biosynthetic process"/>
    <property type="evidence" value="ECO:0007669"/>
    <property type="project" value="InterPro"/>
</dbReference>
<evidence type="ECO:0000256" key="4">
    <source>
        <dbReference type="ARBA" id="ARBA00023136"/>
    </source>
</evidence>
<feature type="transmembrane region" description="Helical" evidence="6">
    <location>
        <begin position="84"/>
        <end position="102"/>
    </location>
</feature>
<protein>
    <submittedName>
        <fullName evidence="7">Uncharacterized protein</fullName>
    </submittedName>
</protein>
<organism evidence="7 8">
    <name type="scientific">Euplotes crassus</name>
    <dbReference type="NCBI Taxonomy" id="5936"/>
    <lineage>
        <taxon>Eukaryota</taxon>
        <taxon>Sar</taxon>
        <taxon>Alveolata</taxon>
        <taxon>Ciliophora</taxon>
        <taxon>Intramacronucleata</taxon>
        <taxon>Spirotrichea</taxon>
        <taxon>Hypotrichia</taxon>
        <taxon>Euplotida</taxon>
        <taxon>Euplotidae</taxon>
        <taxon>Moneuplotes</taxon>
    </lineage>
</organism>
<feature type="transmembrane region" description="Helical" evidence="6">
    <location>
        <begin position="228"/>
        <end position="249"/>
    </location>
</feature>
<dbReference type="PANTHER" id="PTHR10414:SF37">
    <property type="entry name" value="BB IN A BOXCAR, ISOFORM C"/>
    <property type="match status" value="1"/>
</dbReference>
<keyword evidence="6" id="KW-0812">Transmembrane</keyword>
<keyword evidence="3 5" id="KW-0808">Transferase</keyword>
<dbReference type="Proteomes" id="UP001295684">
    <property type="component" value="Unassembled WGS sequence"/>
</dbReference>
<feature type="transmembrane region" description="Helical" evidence="6">
    <location>
        <begin position="54"/>
        <end position="72"/>
    </location>
</feature>
<evidence type="ECO:0000313" key="7">
    <source>
        <dbReference type="EMBL" id="CAI2368997.1"/>
    </source>
</evidence>
<dbReference type="Pfam" id="PF01066">
    <property type="entry name" value="CDP-OH_P_transf"/>
    <property type="match status" value="1"/>
</dbReference>
<evidence type="ECO:0000313" key="8">
    <source>
        <dbReference type="Proteomes" id="UP001295684"/>
    </source>
</evidence>
<dbReference type="InterPro" id="IPR000462">
    <property type="entry name" value="CDP-OH_P_trans"/>
</dbReference>
<evidence type="ECO:0000256" key="1">
    <source>
        <dbReference type="ARBA" id="ARBA00004370"/>
    </source>
</evidence>
<dbReference type="PIRSF" id="PIRSF015665">
    <property type="entry name" value="CHOPT"/>
    <property type="match status" value="1"/>
</dbReference>
<evidence type="ECO:0000256" key="5">
    <source>
        <dbReference type="RuleBase" id="RU003750"/>
    </source>
</evidence>
<dbReference type="GO" id="GO:0016020">
    <property type="term" value="C:membrane"/>
    <property type="evidence" value="ECO:0007669"/>
    <property type="project" value="UniProtKB-SubCell"/>
</dbReference>
<dbReference type="GO" id="GO:0016780">
    <property type="term" value="F:phosphotransferase activity, for other substituted phosphate groups"/>
    <property type="evidence" value="ECO:0007669"/>
    <property type="project" value="InterPro"/>
</dbReference>
<feature type="transmembrane region" description="Helical" evidence="6">
    <location>
        <begin position="258"/>
        <end position="276"/>
    </location>
</feature>
<dbReference type="EMBL" id="CAMPGE010010143">
    <property type="protein sequence ID" value="CAI2368997.1"/>
    <property type="molecule type" value="Genomic_DNA"/>
</dbReference>
<dbReference type="PROSITE" id="PS00379">
    <property type="entry name" value="CDP_ALCOHOL_P_TRANSF"/>
    <property type="match status" value="1"/>
</dbReference>
<keyword evidence="4 6" id="KW-0472">Membrane</keyword>
<dbReference type="InterPro" id="IPR048254">
    <property type="entry name" value="CDP_ALCOHOL_P_TRANSF_CS"/>
</dbReference>
<feature type="transmembrane region" description="Helical" evidence="6">
    <location>
        <begin position="319"/>
        <end position="336"/>
    </location>
</feature>
<reference evidence="7" key="1">
    <citation type="submission" date="2023-07" db="EMBL/GenBank/DDBJ databases">
        <authorList>
            <consortium name="AG Swart"/>
            <person name="Singh M."/>
            <person name="Singh A."/>
            <person name="Seah K."/>
            <person name="Emmerich C."/>
        </authorList>
    </citation>
    <scope>NUCLEOTIDE SEQUENCE</scope>
    <source>
        <strain evidence="7">DP1</strain>
    </source>
</reference>
<proteinExistence type="inferred from homology"/>
<feature type="transmembrane region" description="Helical" evidence="6">
    <location>
        <begin position="202"/>
        <end position="222"/>
    </location>
</feature>
<gene>
    <name evidence="7" type="ORF">ECRASSUSDP1_LOCUS10294</name>
</gene>
<dbReference type="InterPro" id="IPR043130">
    <property type="entry name" value="CDP-OH_PTrfase_TM_dom"/>
</dbReference>